<dbReference type="EC" id="3.1.-.-" evidence="11"/>
<feature type="region of interest" description="Disordered" evidence="12">
    <location>
        <begin position="458"/>
        <end position="553"/>
    </location>
</feature>
<dbReference type="GO" id="GO:0008270">
    <property type="term" value="F:zinc ion binding"/>
    <property type="evidence" value="ECO:0007669"/>
    <property type="project" value="UniProtKB-KW"/>
</dbReference>
<dbReference type="PANTHER" id="PTHR22748:SF4">
    <property type="entry name" value="DNA-(APURINIC OR APYRIMIDINIC SITE) ENDONUCLEASE 2"/>
    <property type="match status" value="1"/>
</dbReference>
<feature type="domain" description="GRF-type" evidence="13">
    <location>
        <begin position="581"/>
        <end position="630"/>
    </location>
</feature>
<keyword evidence="4" id="KW-0862">Zinc</keyword>
<keyword evidence="11" id="KW-0227">DNA damage</keyword>
<evidence type="ECO:0000256" key="12">
    <source>
        <dbReference type="SAM" id="MobiDB-lite"/>
    </source>
</evidence>
<feature type="active site" evidence="7">
    <location>
        <position position="154"/>
    </location>
</feature>
<dbReference type="PROSITE" id="PS51999">
    <property type="entry name" value="ZF_GRF"/>
    <property type="match status" value="1"/>
</dbReference>
<feature type="binding site" evidence="8">
    <location>
        <position position="336"/>
    </location>
    <ligand>
        <name>Mg(2+)</name>
        <dbReference type="ChEBI" id="CHEBI:18420"/>
        <label>1</label>
    </ligand>
</feature>
<comment type="caution">
    <text evidence="14">The sequence shown here is derived from an EMBL/GenBank/DDBJ whole genome shotgun (WGS) entry which is preliminary data.</text>
</comment>
<organism evidence="14 15">
    <name type="scientific">Carya illinoinensis</name>
    <name type="common">Pecan</name>
    <dbReference type="NCBI Taxonomy" id="32201"/>
    <lineage>
        <taxon>Eukaryota</taxon>
        <taxon>Viridiplantae</taxon>
        <taxon>Streptophyta</taxon>
        <taxon>Embryophyta</taxon>
        <taxon>Tracheophyta</taxon>
        <taxon>Spermatophyta</taxon>
        <taxon>Magnoliopsida</taxon>
        <taxon>eudicotyledons</taxon>
        <taxon>Gunneridae</taxon>
        <taxon>Pentapetalae</taxon>
        <taxon>rosids</taxon>
        <taxon>fabids</taxon>
        <taxon>Fagales</taxon>
        <taxon>Juglandaceae</taxon>
        <taxon>Carya</taxon>
    </lineage>
</organism>
<dbReference type="Proteomes" id="UP000811246">
    <property type="component" value="Chromosome 7"/>
</dbReference>
<dbReference type="GO" id="GO:0008311">
    <property type="term" value="F:double-stranded DNA 3'-5' DNA exonuclease activity"/>
    <property type="evidence" value="ECO:0007669"/>
    <property type="project" value="TreeGrafter"/>
</dbReference>
<dbReference type="GO" id="GO:0005634">
    <property type="term" value="C:nucleus"/>
    <property type="evidence" value="ECO:0007669"/>
    <property type="project" value="TreeGrafter"/>
</dbReference>
<feature type="active site" description="Proton donor/acceptor" evidence="7">
    <location>
        <position position="195"/>
    </location>
</feature>
<feature type="compositionally biased region" description="Polar residues" evidence="12">
    <location>
        <begin position="459"/>
        <end position="468"/>
    </location>
</feature>
<keyword evidence="8" id="KW-0464">Manganese</keyword>
<gene>
    <name evidence="14" type="ORF">I3842_07G061100</name>
</gene>
<accession>A0A922EFW6</accession>
<comment type="cofactor">
    <cofactor evidence="8 11">
        <name>Mg(2+)</name>
        <dbReference type="ChEBI" id="CHEBI:18420"/>
    </cofactor>
    <cofactor evidence="8 11">
        <name>Mn(2+)</name>
        <dbReference type="ChEBI" id="CHEBI:29035"/>
    </cofactor>
    <text evidence="8 11">Probably binds two magnesium or manganese ions per subunit.</text>
</comment>
<evidence type="ECO:0000313" key="15">
    <source>
        <dbReference type="Proteomes" id="UP000811246"/>
    </source>
</evidence>
<dbReference type="InterPro" id="IPR010666">
    <property type="entry name" value="Znf_GRF"/>
</dbReference>
<dbReference type="PROSITE" id="PS51435">
    <property type="entry name" value="AP_NUCLEASE_F1_4"/>
    <property type="match status" value="1"/>
</dbReference>
<dbReference type="InterPro" id="IPR004808">
    <property type="entry name" value="AP_endonuc_1"/>
</dbReference>
<evidence type="ECO:0000256" key="5">
    <source>
        <dbReference type="ARBA" id="ARBA00022842"/>
    </source>
</evidence>
<feature type="site" description="Interaction with DNA substrate" evidence="9">
    <location>
        <position position="336"/>
    </location>
</feature>
<evidence type="ECO:0000256" key="11">
    <source>
        <dbReference type="RuleBase" id="RU362131"/>
    </source>
</evidence>
<feature type="compositionally biased region" description="Polar residues" evidence="12">
    <location>
        <begin position="413"/>
        <end position="432"/>
    </location>
</feature>
<dbReference type="FunFam" id="3.60.10.10:FF:000042">
    <property type="entry name" value="DNA-(apurinic or apyrimidinic site) lyase"/>
    <property type="match status" value="1"/>
</dbReference>
<dbReference type="AlphaFoldDB" id="A0A922EFW6"/>
<comment type="similarity">
    <text evidence="11">Belongs to the DNA repair enzymes AP/ExoA family.</text>
</comment>
<keyword evidence="1 8" id="KW-0479">Metal-binding</keyword>
<evidence type="ECO:0000313" key="14">
    <source>
        <dbReference type="EMBL" id="KAG6702943.1"/>
    </source>
</evidence>
<evidence type="ECO:0000256" key="8">
    <source>
        <dbReference type="PIRSR" id="PIRSR604808-2"/>
    </source>
</evidence>
<keyword evidence="3" id="KW-0378">Hydrolase</keyword>
<dbReference type="PANTHER" id="PTHR22748">
    <property type="entry name" value="AP ENDONUCLEASE"/>
    <property type="match status" value="1"/>
</dbReference>
<feature type="compositionally biased region" description="Polar residues" evidence="12">
    <location>
        <begin position="478"/>
        <end position="544"/>
    </location>
</feature>
<evidence type="ECO:0000256" key="10">
    <source>
        <dbReference type="PROSITE-ProRule" id="PRU01343"/>
    </source>
</evidence>
<evidence type="ECO:0000256" key="9">
    <source>
        <dbReference type="PIRSR" id="PIRSR604808-3"/>
    </source>
</evidence>
<name>A0A922EFW6_CARIL</name>
<protein>
    <recommendedName>
        <fullName evidence="11">DNA-(apurinic or apyrimidinic site) endonuclease</fullName>
        <ecNumber evidence="11">3.1.-.-</ecNumber>
    </recommendedName>
</protein>
<sequence length="633" mass="70837">MKIVTYNVNGLRSRISQFGSLPKLLDSFDADIICFQETKLRRQELTADLAVADGYESFFSCTRTSDRGRMGYSGVATFCRVKSAFSSTEVALPIAAQEGFTGLVENSHHRKCEARNEIVDDLEDEFAKEELLKVDSEGRCIITDHGHFVLFNLYGPRAECNDDERIQFKLTFFKILQKRWESLLRQGRRIIVVGDLNIAPTAMDCCDAGPDFETNEFRRWFRSILAESGGPFSDIFRTKHPDRREAYTCWPQNTGAEVFNYGTRIDHILCAGSCLHEDHDQQGHNLMTCHVEECDILIQYKRWKPGNTVRCHVCVLCMLPCRWKGGRSIKLEGSDHAPVFTRLLEIPDTSEHSTPALSARYIPMIHGVQQTLVSILTKRQLAEQIRSCEMSGSLSNENITSETCNERVKRSSNDCSISGVSPVESCSSNQESEGLISNRAEHSRGFDGDASCNILVMSGSKQSKSLPRNETMKKARKSQGSQLSLRSFFQRSPNPINNAKDSNSGISMSQTDVLQSGNHSDTSSAVDVQCSVSQQDALNSSTPTQDDHELSSYPLEREKTNAALLEWRRIQQVMQNSIPLCKGHSEPCVARVVKKQGPNFGRRFYVCARAEGPASNPEANCGYFKWAASKSGH</sequence>
<feature type="region of interest" description="Disordered" evidence="12">
    <location>
        <begin position="412"/>
        <end position="435"/>
    </location>
</feature>
<dbReference type="Pfam" id="PF06839">
    <property type="entry name" value="Zn_ribbon_GRF"/>
    <property type="match status" value="1"/>
</dbReference>
<proteinExistence type="inferred from homology"/>
<feature type="binding site" evidence="8">
    <location>
        <position position="7"/>
    </location>
    <ligand>
        <name>Mg(2+)</name>
        <dbReference type="ChEBI" id="CHEBI:18420"/>
        <label>1</label>
    </ligand>
</feature>
<feature type="binding site" evidence="8">
    <location>
        <position position="37"/>
    </location>
    <ligand>
        <name>Mg(2+)</name>
        <dbReference type="ChEBI" id="CHEBI:18420"/>
        <label>1</label>
    </ligand>
</feature>
<evidence type="ECO:0000256" key="2">
    <source>
        <dbReference type="ARBA" id="ARBA00022771"/>
    </source>
</evidence>
<keyword evidence="2 10" id="KW-0863">Zinc-finger</keyword>
<evidence type="ECO:0000256" key="6">
    <source>
        <dbReference type="ARBA" id="ARBA00023242"/>
    </source>
</evidence>
<dbReference type="NCBIfam" id="TIGR00633">
    <property type="entry name" value="xth"/>
    <property type="match status" value="1"/>
</dbReference>
<feature type="binding site" evidence="8">
    <location>
        <position position="335"/>
    </location>
    <ligand>
        <name>Mg(2+)</name>
        <dbReference type="ChEBI" id="CHEBI:18420"/>
        <label>1</label>
    </ligand>
</feature>
<dbReference type="GO" id="GO:0008081">
    <property type="term" value="F:phosphoric diester hydrolase activity"/>
    <property type="evidence" value="ECO:0007669"/>
    <property type="project" value="TreeGrafter"/>
</dbReference>
<keyword evidence="6" id="KW-0539">Nucleus</keyword>
<feature type="active site" description="Proton acceptor" evidence="7">
    <location>
        <position position="336"/>
    </location>
</feature>
<evidence type="ECO:0000259" key="13">
    <source>
        <dbReference type="PROSITE" id="PS51999"/>
    </source>
</evidence>
<feature type="site" description="Transition state stabilizer" evidence="9">
    <location>
        <position position="197"/>
    </location>
</feature>
<dbReference type="InterPro" id="IPR005135">
    <property type="entry name" value="Endo/exonuclease/phosphatase"/>
</dbReference>
<evidence type="ECO:0000256" key="3">
    <source>
        <dbReference type="ARBA" id="ARBA00022801"/>
    </source>
</evidence>
<keyword evidence="11" id="KW-0234">DNA repair</keyword>
<evidence type="ECO:0000256" key="4">
    <source>
        <dbReference type="ARBA" id="ARBA00022833"/>
    </source>
</evidence>
<keyword evidence="5 8" id="KW-0460">Magnesium</keyword>
<dbReference type="GO" id="GO:0006284">
    <property type="term" value="P:base-excision repair"/>
    <property type="evidence" value="ECO:0007669"/>
    <property type="project" value="TreeGrafter"/>
</dbReference>
<dbReference type="EMBL" id="CM031831">
    <property type="protein sequence ID" value="KAG6702943.1"/>
    <property type="molecule type" value="Genomic_DNA"/>
</dbReference>
<reference evidence="14" key="1">
    <citation type="submission" date="2021-01" db="EMBL/GenBank/DDBJ databases">
        <authorList>
            <person name="Lovell J.T."/>
            <person name="Bentley N."/>
            <person name="Bhattarai G."/>
            <person name="Jenkins J.W."/>
            <person name="Sreedasyam A."/>
            <person name="Alarcon Y."/>
            <person name="Bock C."/>
            <person name="Boston L."/>
            <person name="Carlson J."/>
            <person name="Cervantes K."/>
            <person name="Clermont K."/>
            <person name="Krom N."/>
            <person name="Kubenka K."/>
            <person name="Mamidi S."/>
            <person name="Mattison C."/>
            <person name="Monteros M."/>
            <person name="Pisani C."/>
            <person name="Plott C."/>
            <person name="Rajasekar S."/>
            <person name="Rhein H.S."/>
            <person name="Rohla C."/>
            <person name="Song M."/>
            <person name="Hilaire R.S."/>
            <person name="Shu S."/>
            <person name="Wells L."/>
            <person name="Wang X."/>
            <person name="Webber J."/>
            <person name="Heerema R.J."/>
            <person name="Klein P."/>
            <person name="Conner P."/>
            <person name="Grauke L."/>
            <person name="Grimwood J."/>
            <person name="Schmutz J."/>
            <person name="Randall J.J."/>
        </authorList>
    </citation>
    <scope>NUCLEOTIDE SEQUENCE</scope>
    <source>
        <tissue evidence="14">Leaf</tissue>
    </source>
</reference>
<dbReference type="Pfam" id="PF03372">
    <property type="entry name" value="Exo_endo_phos"/>
    <property type="match status" value="1"/>
</dbReference>
<evidence type="ECO:0000256" key="1">
    <source>
        <dbReference type="ARBA" id="ARBA00022723"/>
    </source>
</evidence>
<dbReference type="GO" id="GO:0003906">
    <property type="term" value="F:DNA-(apurinic or apyrimidinic site) endonuclease activity"/>
    <property type="evidence" value="ECO:0007669"/>
    <property type="project" value="TreeGrafter"/>
</dbReference>
<feature type="binding site" evidence="8">
    <location>
        <position position="195"/>
    </location>
    <ligand>
        <name>Mg(2+)</name>
        <dbReference type="ChEBI" id="CHEBI:18420"/>
        <label>1</label>
    </ligand>
</feature>
<feature type="binding site" evidence="8">
    <location>
        <position position="197"/>
    </location>
    <ligand>
        <name>Mg(2+)</name>
        <dbReference type="ChEBI" id="CHEBI:18420"/>
        <label>1</label>
    </ligand>
</feature>
<evidence type="ECO:0000256" key="7">
    <source>
        <dbReference type="PIRSR" id="PIRSR604808-1"/>
    </source>
</evidence>
<feature type="site" description="Important for catalytic activity" evidence="9">
    <location>
        <position position="266"/>
    </location>
</feature>